<dbReference type="RefSeq" id="WP_016184999.1">
    <property type="nucleotide sequence ID" value="NZ_ASWO01000001.1"/>
</dbReference>
<accession>S0PB15</accession>
<evidence type="ECO:0000313" key="3">
    <source>
        <dbReference type="EMBL" id="EOT87445.1"/>
    </source>
</evidence>
<organism evidence="3 4">
    <name type="scientific">Enterococcus sulfureus ATCC 49903</name>
    <dbReference type="NCBI Taxonomy" id="1140003"/>
    <lineage>
        <taxon>Bacteria</taxon>
        <taxon>Bacillati</taxon>
        <taxon>Bacillota</taxon>
        <taxon>Bacilli</taxon>
        <taxon>Lactobacillales</taxon>
        <taxon>Enterococcaceae</taxon>
        <taxon>Enterococcus</taxon>
    </lineage>
</organism>
<dbReference type="STRING" id="1140003.OMY_00508"/>
<keyword evidence="4" id="KW-1185">Reference proteome</keyword>
<evidence type="ECO:0000259" key="2">
    <source>
        <dbReference type="Pfam" id="PF18885"/>
    </source>
</evidence>
<dbReference type="PATRIC" id="fig|1140003.3.peg.502"/>
<feature type="signal peptide" evidence="1">
    <location>
        <begin position="1"/>
        <end position="25"/>
    </location>
</feature>
<sequence>MKWKLMGALTLGVISIGMISQRVFAADETGMYRLYNPNSSEHFYTGNPAERNQLAKIGWKYEGGAWTAPNSGSPVYRLYNPNAGDHHYTTNGAEKNMLVKVGWKYEQIGWYSGGSTPVYRLYNPNAKAAGAHHYTLNKAEYNQLMKIGWKGEGVAWYALGTFDTSNEPPISTVPPRKVDKDITTAGGGEGQNPGSYRLLYSNKPFDAMPNTTQPPVIEFSADIVLKGIREKNAFYGMQFIIAGNGTAGGQIGLDIGFQEGTSTEFAQNRISVKTVNFPAGAGNQGQQFYSVNTGINMDQAAKISVQYYQTGSGEFVVTKLNGKTVGIYKTKLTTPNQYVLHAQVEDWKQRGASLQLRNLKVLKNGQDVTMKGAVNLHLLNQSGTAGTSFDLVAGTNRWLIHGAY</sequence>
<feature type="domain" description="DUF5648" evidence="2">
    <location>
        <begin position="31"/>
        <end position="159"/>
    </location>
</feature>
<comment type="caution">
    <text evidence="3">The sequence shown here is derived from an EMBL/GenBank/DDBJ whole genome shotgun (WGS) entry which is preliminary data.</text>
</comment>
<feature type="chain" id="PRO_5004488540" description="DUF5648 domain-containing protein" evidence="1">
    <location>
        <begin position="26"/>
        <end position="404"/>
    </location>
</feature>
<dbReference type="eggNOG" id="COG3757">
    <property type="taxonomic scope" value="Bacteria"/>
</dbReference>
<reference evidence="3 4" key="1">
    <citation type="submission" date="2013-03" db="EMBL/GenBank/DDBJ databases">
        <title>The Genome Sequence of Enterococcus sulfureus ATCC_49903 (PacBio/Illumina hybrid assembly).</title>
        <authorList>
            <consortium name="The Broad Institute Genomics Platform"/>
            <consortium name="The Broad Institute Genome Sequencing Center for Infectious Disease"/>
            <person name="Earl A."/>
            <person name="Russ C."/>
            <person name="Gilmore M."/>
            <person name="Surin D."/>
            <person name="Walker B."/>
            <person name="Young S."/>
            <person name="Zeng Q."/>
            <person name="Gargeya S."/>
            <person name="Fitzgerald M."/>
            <person name="Haas B."/>
            <person name="Abouelleil A."/>
            <person name="Allen A.W."/>
            <person name="Alvarado L."/>
            <person name="Arachchi H.M."/>
            <person name="Berlin A.M."/>
            <person name="Chapman S.B."/>
            <person name="Gainer-Dewar J."/>
            <person name="Goldberg J."/>
            <person name="Griggs A."/>
            <person name="Gujja S."/>
            <person name="Hansen M."/>
            <person name="Howarth C."/>
            <person name="Imamovic A."/>
            <person name="Ireland A."/>
            <person name="Larimer J."/>
            <person name="McCowan C."/>
            <person name="Murphy C."/>
            <person name="Pearson M."/>
            <person name="Poon T.W."/>
            <person name="Priest M."/>
            <person name="Roberts A."/>
            <person name="Saif S."/>
            <person name="Shea T."/>
            <person name="Sisk P."/>
            <person name="Sykes S."/>
            <person name="Wortman J."/>
            <person name="Nusbaum C."/>
            <person name="Birren B."/>
        </authorList>
    </citation>
    <scope>NUCLEOTIDE SEQUENCE [LARGE SCALE GENOMIC DNA]</scope>
    <source>
        <strain evidence="3 4">ATCC 49903</strain>
    </source>
</reference>
<dbReference type="OrthoDB" id="4376109at2"/>
<proteinExistence type="predicted"/>
<evidence type="ECO:0000256" key="1">
    <source>
        <dbReference type="SAM" id="SignalP"/>
    </source>
</evidence>
<dbReference type="EMBL" id="ASWO01000001">
    <property type="protein sequence ID" value="EOT87445.1"/>
    <property type="molecule type" value="Genomic_DNA"/>
</dbReference>
<dbReference type="AlphaFoldDB" id="S0PB15"/>
<dbReference type="Proteomes" id="UP000015961">
    <property type="component" value="Unassembled WGS sequence"/>
</dbReference>
<dbReference type="InterPro" id="IPR043708">
    <property type="entry name" value="DUF5648"/>
</dbReference>
<keyword evidence="1" id="KW-0732">Signal</keyword>
<evidence type="ECO:0000313" key="4">
    <source>
        <dbReference type="Proteomes" id="UP000015961"/>
    </source>
</evidence>
<gene>
    <name evidence="3" type="ORF">I573_00501</name>
</gene>
<protein>
    <recommendedName>
        <fullName evidence="2">DUF5648 domain-containing protein</fullName>
    </recommendedName>
</protein>
<name>S0PB15_9ENTE</name>
<dbReference type="Pfam" id="PF18885">
    <property type="entry name" value="DUF5648"/>
    <property type="match status" value="1"/>
</dbReference>